<organism evidence="2 3">
    <name type="scientific">Prevotella pectinovora</name>
    <dbReference type="NCBI Taxonomy" id="1602169"/>
    <lineage>
        <taxon>Bacteria</taxon>
        <taxon>Pseudomonadati</taxon>
        <taxon>Bacteroidota</taxon>
        <taxon>Bacteroidia</taxon>
        <taxon>Bacteroidales</taxon>
        <taxon>Prevotellaceae</taxon>
        <taxon>Prevotella</taxon>
    </lineage>
</organism>
<dbReference type="PANTHER" id="PTHR43617">
    <property type="entry name" value="L-AMINO ACID N-ACETYLTRANSFERASE"/>
    <property type="match status" value="1"/>
</dbReference>
<feature type="domain" description="N-acetyltransferase" evidence="1">
    <location>
        <begin position="3"/>
        <end position="179"/>
    </location>
</feature>
<dbReference type="RefSeq" id="WP_042517685.1">
    <property type="nucleotide sequence ID" value="NZ_JXQI01000082.1"/>
</dbReference>
<dbReference type="InterPro" id="IPR000182">
    <property type="entry name" value="GNAT_dom"/>
</dbReference>
<proteinExistence type="predicted"/>
<dbReference type="AlphaFoldDB" id="A0A0D0I7T7"/>
<dbReference type="CDD" id="cd04301">
    <property type="entry name" value="NAT_SF"/>
    <property type="match status" value="1"/>
</dbReference>
<dbReference type="PANTHER" id="PTHR43617:SF38">
    <property type="entry name" value="N-ACETYLTRANSFERASE DOMAIN-CONTAINING PROTEIN"/>
    <property type="match status" value="1"/>
</dbReference>
<keyword evidence="3" id="KW-1185">Reference proteome</keyword>
<dbReference type="SUPFAM" id="SSF55729">
    <property type="entry name" value="Acyl-CoA N-acyltransferases (Nat)"/>
    <property type="match status" value="1"/>
</dbReference>
<dbReference type="Proteomes" id="UP000032046">
    <property type="component" value="Unassembled WGS sequence"/>
</dbReference>
<protein>
    <recommendedName>
        <fullName evidence="1">N-acetyltransferase domain-containing protein</fullName>
    </recommendedName>
</protein>
<dbReference type="InterPro" id="IPR016181">
    <property type="entry name" value="Acyl_CoA_acyltransferase"/>
</dbReference>
<dbReference type="PROSITE" id="PS51186">
    <property type="entry name" value="GNAT"/>
    <property type="match status" value="1"/>
</dbReference>
<evidence type="ECO:0000313" key="3">
    <source>
        <dbReference type="Proteomes" id="UP000032046"/>
    </source>
</evidence>
<name>A0A0D0I7T7_9BACT</name>
<reference evidence="2 3" key="1">
    <citation type="submission" date="2015-01" db="EMBL/GenBank/DDBJ databases">
        <title>Comparative genomics of non-oral Prevotella species.</title>
        <authorList>
            <person name="Accetto T."/>
            <person name="Nograsek B."/>
            <person name="Avgustin G."/>
        </authorList>
    </citation>
    <scope>NUCLEOTIDE SEQUENCE [LARGE SCALE GENOMIC DNA]</scope>
    <source>
        <strain evidence="2 3">P5-119</strain>
    </source>
</reference>
<evidence type="ECO:0000259" key="1">
    <source>
        <dbReference type="PROSITE" id="PS51186"/>
    </source>
</evidence>
<sequence>MNIEIRDAKKEDVEIVAWTVLTALDMETDEMKKFIDSCSDESTMYSWKNSIVALVDGVAVGSLIAYDGRRYQQLRHRTWDSLWDDMDKDYLNKVEAEARDGEFYLDSMAIRPKYRGMGIGRMLIEYAIEKGKRLGCAYSSLLVDKDKPKLEAYYQTMGFERFGEMEFFGHDYYRMRYVK</sequence>
<dbReference type="EMBL" id="JXQK01000020">
    <property type="protein sequence ID" value="KIP64462.1"/>
    <property type="molecule type" value="Genomic_DNA"/>
</dbReference>
<evidence type="ECO:0000313" key="2">
    <source>
        <dbReference type="EMBL" id="KIP64462.1"/>
    </source>
</evidence>
<dbReference type="Gene3D" id="3.40.630.30">
    <property type="match status" value="1"/>
</dbReference>
<dbReference type="STRING" id="1602171.ST44_02165"/>
<dbReference type="InterPro" id="IPR050276">
    <property type="entry name" value="MshD_Acetyltransferase"/>
</dbReference>
<accession>A0A0D0I7T7</accession>
<comment type="caution">
    <text evidence="2">The sequence shown here is derived from an EMBL/GenBank/DDBJ whole genome shotgun (WGS) entry which is preliminary data.</text>
</comment>
<gene>
    <name evidence="2" type="ORF">ST44_02165</name>
</gene>
<dbReference type="Pfam" id="PF00583">
    <property type="entry name" value="Acetyltransf_1"/>
    <property type="match status" value="1"/>
</dbReference>
<dbReference type="GO" id="GO:0016747">
    <property type="term" value="F:acyltransferase activity, transferring groups other than amino-acyl groups"/>
    <property type="evidence" value="ECO:0007669"/>
    <property type="project" value="InterPro"/>
</dbReference>
<dbReference type="OrthoDB" id="5319888at2"/>